<sequence>MFAATSSLALAPLRTRVTHTKGKCSLKRGAAVPRAIFQSRTVDTKQKSMPKERSGSKKLSQADSMQEMGSILAQAVGVGVALPVGVVGLLEASKKIPGADSADTGLYGFMALVLGFGVWWGFKTVQRDRLRAELEAKGLDMSTVENIAVLKWVAEQDKLGKGKQAVKGIYQAYETESNPWSPFFKAVGAVPAQKKK</sequence>
<evidence type="ECO:0000313" key="3">
    <source>
        <dbReference type="EMBL" id="CAD8708764.1"/>
    </source>
</evidence>
<dbReference type="AlphaFoldDB" id="A0A7S0SKX2"/>
<evidence type="ECO:0000256" key="2">
    <source>
        <dbReference type="SAM" id="Phobius"/>
    </source>
</evidence>
<accession>A0A7S0SKX2</accession>
<keyword evidence="2" id="KW-0472">Membrane</keyword>
<keyword evidence="2" id="KW-1133">Transmembrane helix</keyword>
<feature type="region of interest" description="Disordered" evidence="1">
    <location>
        <begin position="41"/>
        <end position="61"/>
    </location>
</feature>
<gene>
    <name evidence="3" type="ORF">MANT1106_LOCUS11447</name>
</gene>
<organism evidence="3">
    <name type="scientific">Mantoniella antarctica</name>
    <dbReference type="NCBI Taxonomy" id="81844"/>
    <lineage>
        <taxon>Eukaryota</taxon>
        <taxon>Viridiplantae</taxon>
        <taxon>Chlorophyta</taxon>
        <taxon>Mamiellophyceae</taxon>
        <taxon>Mamiellales</taxon>
        <taxon>Mamiellaceae</taxon>
        <taxon>Mantoniella</taxon>
    </lineage>
</organism>
<evidence type="ECO:0000256" key="1">
    <source>
        <dbReference type="SAM" id="MobiDB-lite"/>
    </source>
</evidence>
<keyword evidence="2" id="KW-0812">Transmembrane</keyword>
<feature type="compositionally biased region" description="Basic and acidic residues" evidence="1">
    <location>
        <begin position="42"/>
        <end position="55"/>
    </location>
</feature>
<feature type="transmembrane region" description="Helical" evidence="2">
    <location>
        <begin position="71"/>
        <end position="92"/>
    </location>
</feature>
<feature type="transmembrane region" description="Helical" evidence="2">
    <location>
        <begin position="104"/>
        <end position="122"/>
    </location>
</feature>
<reference evidence="3" key="1">
    <citation type="submission" date="2021-01" db="EMBL/GenBank/DDBJ databases">
        <authorList>
            <person name="Corre E."/>
            <person name="Pelletier E."/>
            <person name="Niang G."/>
            <person name="Scheremetjew M."/>
            <person name="Finn R."/>
            <person name="Kale V."/>
            <person name="Holt S."/>
            <person name="Cochrane G."/>
            <person name="Meng A."/>
            <person name="Brown T."/>
            <person name="Cohen L."/>
        </authorList>
    </citation>
    <scope>NUCLEOTIDE SEQUENCE</scope>
    <source>
        <strain evidence="3">SL-175</strain>
    </source>
</reference>
<name>A0A7S0SKX2_9CHLO</name>
<protein>
    <submittedName>
        <fullName evidence="3">Uncharacterized protein</fullName>
    </submittedName>
</protein>
<proteinExistence type="predicted"/>
<dbReference type="EMBL" id="HBFC01019208">
    <property type="protein sequence ID" value="CAD8708764.1"/>
    <property type="molecule type" value="Transcribed_RNA"/>
</dbReference>